<reference evidence="1 2" key="1">
    <citation type="submission" date="2018-02" db="EMBL/GenBank/DDBJ databases">
        <title>The genomes of Aspergillus section Nigri reveals drivers in fungal speciation.</title>
        <authorList>
            <consortium name="DOE Joint Genome Institute"/>
            <person name="Vesth T.C."/>
            <person name="Nybo J."/>
            <person name="Theobald S."/>
            <person name="Brandl J."/>
            <person name="Frisvad J.C."/>
            <person name="Nielsen K.F."/>
            <person name="Lyhne E.K."/>
            <person name="Kogle M.E."/>
            <person name="Kuo A."/>
            <person name="Riley R."/>
            <person name="Clum A."/>
            <person name="Nolan M."/>
            <person name="Lipzen A."/>
            <person name="Salamov A."/>
            <person name="Henrissat B."/>
            <person name="Wiebenga A."/>
            <person name="De vries R.P."/>
            <person name="Grigoriev I.V."/>
            <person name="Mortensen U.H."/>
            <person name="Andersen M.R."/>
            <person name="Baker S.E."/>
        </authorList>
    </citation>
    <scope>NUCLEOTIDE SEQUENCE [LARGE SCALE GENOMIC DNA]</scope>
    <source>
        <strain evidence="1 2">CBS 121593</strain>
    </source>
</reference>
<accession>A0A395H5H0</accession>
<evidence type="ECO:0000313" key="1">
    <source>
        <dbReference type="EMBL" id="RAL02940.1"/>
    </source>
</evidence>
<gene>
    <name evidence="1" type="ORF">BO80DRAFT_21821</name>
</gene>
<proteinExistence type="predicted"/>
<dbReference type="EMBL" id="KZ824429">
    <property type="protein sequence ID" value="RAL02940.1"/>
    <property type="molecule type" value="Genomic_DNA"/>
</dbReference>
<name>A0A395H5H0_9EURO</name>
<evidence type="ECO:0000313" key="2">
    <source>
        <dbReference type="Proteomes" id="UP000249402"/>
    </source>
</evidence>
<dbReference type="RefSeq" id="XP_025577267.1">
    <property type="nucleotide sequence ID" value="XM_025714368.1"/>
</dbReference>
<dbReference type="VEuPathDB" id="FungiDB:BO80DRAFT_21821"/>
<dbReference type="Proteomes" id="UP000249402">
    <property type="component" value="Unassembled WGS sequence"/>
</dbReference>
<dbReference type="GeneID" id="37219233"/>
<keyword evidence="2" id="KW-1185">Reference proteome</keyword>
<dbReference type="OrthoDB" id="4407091at2759"/>
<organism evidence="1 2">
    <name type="scientific">Aspergillus ibericus CBS 121593</name>
    <dbReference type="NCBI Taxonomy" id="1448316"/>
    <lineage>
        <taxon>Eukaryota</taxon>
        <taxon>Fungi</taxon>
        <taxon>Dikarya</taxon>
        <taxon>Ascomycota</taxon>
        <taxon>Pezizomycotina</taxon>
        <taxon>Eurotiomycetes</taxon>
        <taxon>Eurotiomycetidae</taxon>
        <taxon>Eurotiales</taxon>
        <taxon>Aspergillaceae</taxon>
        <taxon>Aspergillus</taxon>
        <taxon>Aspergillus subgen. Circumdati</taxon>
    </lineage>
</organism>
<protein>
    <submittedName>
        <fullName evidence="1">Uncharacterized protein</fullName>
    </submittedName>
</protein>
<sequence>MSHPDKLSTLGHWGRSFHALWSLRQERLGRKSKCWSTRAPWLSRLAILTSLASHGGLTIHRMPAWNASRLLSGLARMSIEERNTKGKEKKEVDRYPSYCCGEETAPPYCFFYRPSV</sequence>
<dbReference type="AlphaFoldDB" id="A0A395H5H0"/>